<reference evidence="22" key="2">
    <citation type="submission" date="2023-03" db="EMBL/GenBank/DDBJ databases">
        <authorList>
            <person name="Inwood S.N."/>
            <person name="Skelly J.G."/>
            <person name="Guhlin J."/>
            <person name="Harrop T.W.R."/>
            <person name="Goldson S.G."/>
            <person name="Dearden P.K."/>
        </authorList>
    </citation>
    <scope>NUCLEOTIDE SEQUENCE</scope>
    <source>
        <strain evidence="22">Irish</strain>
        <tissue evidence="22">Whole body</tissue>
    </source>
</reference>
<evidence type="ECO:0000256" key="3">
    <source>
        <dbReference type="ARBA" id="ARBA00004389"/>
    </source>
</evidence>
<dbReference type="FunFam" id="2.60.200.20:FF:000003">
    <property type="entry name" value="sarcolemmal membrane-associated protein isoform X2"/>
    <property type="match status" value="1"/>
</dbReference>
<evidence type="ECO:0000256" key="12">
    <source>
        <dbReference type="ARBA" id="ARBA00023136"/>
    </source>
</evidence>
<dbReference type="SUPFAM" id="SSF49879">
    <property type="entry name" value="SMAD/FHA domain"/>
    <property type="match status" value="1"/>
</dbReference>
<comment type="similarity">
    <text evidence="16">Belongs to the SLMAP family.</text>
</comment>
<evidence type="ECO:0000256" key="17">
    <source>
        <dbReference type="ARBA" id="ARBA00066015"/>
    </source>
</evidence>
<evidence type="ECO:0000256" key="5">
    <source>
        <dbReference type="ARBA" id="ARBA00022490"/>
    </source>
</evidence>
<evidence type="ECO:0000313" key="22">
    <source>
        <dbReference type="EMBL" id="KAK0175994.1"/>
    </source>
</evidence>
<evidence type="ECO:0000256" key="20">
    <source>
        <dbReference type="SAM" id="MobiDB-lite"/>
    </source>
</evidence>
<feature type="coiled-coil region" evidence="19">
    <location>
        <begin position="251"/>
        <end position="345"/>
    </location>
</feature>
<dbReference type="InterPro" id="IPR000253">
    <property type="entry name" value="FHA_dom"/>
</dbReference>
<dbReference type="CDD" id="cd22679">
    <property type="entry name" value="FHA_SLMAP"/>
    <property type="match status" value="1"/>
</dbReference>
<evidence type="ECO:0000313" key="23">
    <source>
        <dbReference type="Proteomes" id="UP001168990"/>
    </source>
</evidence>
<keyword evidence="23" id="KW-1185">Reference proteome</keyword>
<dbReference type="Gene3D" id="2.60.200.20">
    <property type="match status" value="1"/>
</dbReference>
<evidence type="ECO:0000256" key="11">
    <source>
        <dbReference type="ARBA" id="ARBA00023128"/>
    </source>
</evidence>
<dbReference type="PANTHER" id="PTHR15715">
    <property type="entry name" value="CENTROSOMAL PROTEIN OF 170 KDA"/>
    <property type="match status" value="1"/>
</dbReference>
<dbReference type="GO" id="GO:0005813">
    <property type="term" value="C:centrosome"/>
    <property type="evidence" value="ECO:0007669"/>
    <property type="project" value="UniProtKB-SubCell"/>
</dbReference>
<dbReference type="GO" id="GO:0042383">
    <property type="term" value="C:sarcolemma"/>
    <property type="evidence" value="ECO:0007669"/>
    <property type="project" value="UniProtKB-SubCell"/>
</dbReference>
<name>A0AA39FUC5_9HYME</name>
<dbReference type="AlphaFoldDB" id="A0AA39FUC5"/>
<evidence type="ECO:0000256" key="14">
    <source>
        <dbReference type="ARBA" id="ARBA00057671"/>
    </source>
</evidence>
<dbReference type="CDD" id="cd21911">
    <property type="entry name" value="CC1_SLMAP"/>
    <property type="match status" value="1"/>
</dbReference>
<keyword evidence="8" id="KW-0256">Endoplasmic reticulum</keyword>
<organism evidence="22 23">
    <name type="scientific">Microctonus aethiopoides</name>
    <dbReference type="NCBI Taxonomy" id="144406"/>
    <lineage>
        <taxon>Eukaryota</taxon>
        <taxon>Metazoa</taxon>
        <taxon>Ecdysozoa</taxon>
        <taxon>Arthropoda</taxon>
        <taxon>Hexapoda</taxon>
        <taxon>Insecta</taxon>
        <taxon>Pterygota</taxon>
        <taxon>Neoptera</taxon>
        <taxon>Endopterygota</taxon>
        <taxon>Hymenoptera</taxon>
        <taxon>Apocrita</taxon>
        <taxon>Ichneumonoidea</taxon>
        <taxon>Braconidae</taxon>
        <taxon>Euphorinae</taxon>
        <taxon>Microctonus</taxon>
    </lineage>
</organism>
<keyword evidence="7" id="KW-0812">Transmembrane</keyword>
<feature type="region of interest" description="Disordered" evidence="20">
    <location>
        <begin position="520"/>
        <end position="544"/>
    </location>
</feature>
<dbReference type="InterPro" id="IPR008984">
    <property type="entry name" value="SMAD_FHA_dom_sf"/>
</dbReference>
<keyword evidence="5" id="KW-0963">Cytoplasm</keyword>
<dbReference type="InterPro" id="IPR051176">
    <property type="entry name" value="Cent_Immune-Sig_Mod"/>
</dbReference>
<keyword evidence="6" id="KW-0597">Phosphoprotein</keyword>
<evidence type="ECO:0000256" key="8">
    <source>
        <dbReference type="ARBA" id="ARBA00022824"/>
    </source>
</evidence>
<gene>
    <name evidence="22" type="ORF">PV328_000175</name>
</gene>
<comment type="subunit">
    <text evidence="17">Homodimer. Interacts with myosin. Interacts with SIKE1 and both associate with the STRIPAK core complex composed of PP2A catalytic and scaffolding subunits, the striatins (PP2A regulatory subunits), the striatin-associated proteins MOB4, STRIP1 and STRIP2, PDCD10 and members of the STE20 kinases, such as STK24 and STK26. Interacts (via FHA domain) with STK3 (when phosphorylated); the interaction associates STK3 with the STRIPAK complex.</text>
</comment>
<comment type="subcellular location">
    <subcellularLocation>
        <location evidence="15">Cell membrane</location>
        <location evidence="15">Sarcolemma</location>
        <topology evidence="15">Single-pass type IV membrane protein</topology>
    </subcellularLocation>
    <subcellularLocation>
        <location evidence="1">Cytoplasm</location>
        <location evidence="1">Cytoskeleton</location>
        <location evidence="1">Microtubule organizing center</location>
        <location evidence="1">Centrosome</location>
    </subcellularLocation>
    <subcellularLocation>
        <location evidence="3">Endoplasmic reticulum membrane</location>
        <topology evidence="3">Single-pass membrane protein</topology>
    </subcellularLocation>
    <subcellularLocation>
        <location evidence="2">Mitochondrion membrane</location>
        <topology evidence="2">Single-pass membrane protein</topology>
    </subcellularLocation>
</comment>
<evidence type="ECO:0000256" key="1">
    <source>
        <dbReference type="ARBA" id="ARBA00004300"/>
    </source>
</evidence>
<feature type="region of interest" description="Disordered" evidence="20">
    <location>
        <begin position="465"/>
        <end position="491"/>
    </location>
</feature>
<evidence type="ECO:0000256" key="15">
    <source>
        <dbReference type="ARBA" id="ARBA00060409"/>
    </source>
</evidence>
<evidence type="ECO:0000256" key="16">
    <source>
        <dbReference type="ARBA" id="ARBA00061687"/>
    </source>
</evidence>
<keyword evidence="11" id="KW-0496">Mitochondrion</keyword>
<dbReference type="GO" id="GO:0031966">
    <property type="term" value="C:mitochondrial membrane"/>
    <property type="evidence" value="ECO:0007669"/>
    <property type="project" value="UniProtKB-SubCell"/>
</dbReference>
<dbReference type="SMART" id="SM00240">
    <property type="entry name" value="FHA"/>
    <property type="match status" value="1"/>
</dbReference>
<sequence length="866" mass="99353">MVVANSIWPQDVSYYISQIDDNLNVIVDTNKMSAKGILICRDNSHVFQDRTLNLDQAVKIGRSVARTRAAADNAIFDCKVLSRNHALLWYNAGKFYLRDTRSSNGTFVNNQRLSATGFESAPKEVCSGDIVQFGVDVVESTKKVTHGCIIATLKLYLPDGKEAKASRSMHLKNPARDVTLVDLYKLSQYIEEANRRESVLNSKLLCLQKLVTYSKRAASQSWKALIEEDRLLSRVKTVESQLIVYSKNYSEDKIRSELVKLEEEKSQYQTAAKEALHRVHQEKLEVSQKLIQLESRLSDTEEECQSLHDISKHAQEELQQLAAKYTSAQKNLVEFEEKLAAQEQKSHDIVKWAVQDKQDLIKKVKHQSKIGHELQSKLIENRLDSVKIHKKLTGLKNYMQSLQDLNAKLLSDESKDGVNPIEAINAMLDTLNEMIANNDNINDFEPFENLDNIENSFDIEDNQSKLHDIDSNQKIDQHSERSTYDKNELDDSNNDCNNFAGYILPPTNSRRTLINGKVNLDEHNQEDNSNSDINDDDTSSVISDTDTHNYMIDTDDFIDKSIIESKLETGISTTDSLVHTDIDSENQVQLSNNENYYNLLDINNRNDGDESSDSADSPNESIPVTITTIKNNNCTINQNDIAVEHFENDENLSEADSVDLNIEKLKRKECSVEKEFEDKNKNDKMDEKNIDDNQTMENIEKVGKNENNDIKEDGAYIKTLKPQVKNCDNSSQYLNTKDYILHLFMSSLESLKGDDDFEAQQLVKQELDEFRNWLINESNEIIMEKLREHYYRAKNDNTRIQEMGEELVILKEKYSLCHDEKTDLWKKYITLKTECGDVLNASYSVPIQYFVPVAIAFLWMLFEHLF</sequence>
<evidence type="ECO:0000259" key="21">
    <source>
        <dbReference type="PROSITE" id="PS50006"/>
    </source>
</evidence>
<keyword evidence="12" id="KW-0472">Membrane</keyword>
<comment type="function">
    <text evidence="14">Associates with the striatin-interacting phosphatase and kinase (STRIPAK) core complex, forming the extended (SIKE1:SLMAP)STRIPAK complex. The (SIKE1:SLMAP)STRIPAK complex dephosphorylates STK3 leading to the inhibition of Hippo signaling and the control of cell growth. May play a role during myoblast fusion.</text>
</comment>
<dbReference type="GO" id="GO:0005789">
    <property type="term" value="C:endoplasmic reticulum membrane"/>
    <property type="evidence" value="ECO:0007669"/>
    <property type="project" value="UniProtKB-SubCell"/>
</dbReference>
<evidence type="ECO:0000256" key="4">
    <source>
        <dbReference type="ARBA" id="ARBA00022475"/>
    </source>
</evidence>
<evidence type="ECO:0000256" key="13">
    <source>
        <dbReference type="ARBA" id="ARBA00023212"/>
    </source>
</evidence>
<feature type="compositionally biased region" description="Basic and acidic residues" evidence="20">
    <location>
        <begin position="465"/>
        <end position="489"/>
    </location>
</feature>
<protein>
    <recommendedName>
        <fullName evidence="18">Sarcolemmal membrane-associated protein</fullName>
    </recommendedName>
</protein>
<dbReference type="EMBL" id="JAQQBS010000001">
    <property type="protein sequence ID" value="KAK0175994.1"/>
    <property type="molecule type" value="Genomic_DNA"/>
</dbReference>
<feature type="region of interest" description="Disordered" evidence="20">
    <location>
        <begin position="602"/>
        <end position="621"/>
    </location>
</feature>
<evidence type="ECO:0000256" key="2">
    <source>
        <dbReference type="ARBA" id="ARBA00004304"/>
    </source>
</evidence>
<comment type="caution">
    <text evidence="22">The sequence shown here is derived from an EMBL/GenBank/DDBJ whole genome shotgun (WGS) entry which is preliminary data.</text>
</comment>
<keyword evidence="13" id="KW-0206">Cytoskeleton</keyword>
<dbReference type="PROSITE" id="PS50006">
    <property type="entry name" value="FHA_DOMAIN"/>
    <property type="match status" value="1"/>
</dbReference>
<proteinExistence type="inferred from homology"/>
<evidence type="ECO:0000256" key="6">
    <source>
        <dbReference type="ARBA" id="ARBA00022553"/>
    </source>
</evidence>
<dbReference type="PANTHER" id="PTHR15715:SF37">
    <property type="entry name" value="LD47843P"/>
    <property type="match status" value="1"/>
</dbReference>
<keyword evidence="9" id="KW-1133">Transmembrane helix</keyword>
<accession>A0AA39FUC5</accession>
<evidence type="ECO:0000256" key="10">
    <source>
        <dbReference type="ARBA" id="ARBA00023054"/>
    </source>
</evidence>
<evidence type="ECO:0000256" key="19">
    <source>
        <dbReference type="SAM" id="Coils"/>
    </source>
</evidence>
<keyword evidence="10 19" id="KW-0175">Coiled coil</keyword>
<evidence type="ECO:0000256" key="18">
    <source>
        <dbReference type="ARBA" id="ARBA00074026"/>
    </source>
</evidence>
<evidence type="ECO:0000256" key="7">
    <source>
        <dbReference type="ARBA" id="ARBA00022692"/>
    </source>
</evidence>
<evidence type="ECO:0000256" key="9">
    <source>
        <dbReference type="ARBA" id="ARBA00022989"/>
    </source>
</evidence>
<reference evidence="22" key="1">
    <citation type="journal article" date="2023" name="bioRxiv">
        <title>Scaffold-level genome assemblies of two parasitoid biocontrol wasps reveal the parthenogenesis mechanism and an associated novel virus.</title>
        <authorList>
            <person name="Inwood S."/>
            <person name="Skelly J."/>
            <person name="Guhlin J."/>
            <person name="Harrop T."/>
            <person name="Goldson S."/>
            <person name="Dearden P."/>
        </authorList>
    </citation>
    <scope>NUCLEOTIDE SEQUENCE</scope>
    <source>
        <strain evidence="22">Irish</strain>
        <tissue evidence="22">Whole body</tissue>
    </source>
</reference>
<keyword evidence="4" id="KW-1003">Cell membrane</keyword>
<dbReference type="Pfam" id="PF00498">
    <property type="entry name" value="FHA"/>
    <property type="match status" value="1"/>
</dbReference>
<dbReference type="Proteomes" id="UP001168990">
    <property type="component" value="Unassembled WGS sequence"/>
</dbReference>
<feature type="domain" description="FHA" evidence="21">
    <location>
        <begin position="58"/>
        <end position="113"/>
    </location>
</feature>